<keyword evidence="3" id="KW-1185">Reference proteome</keyword>
<gene>
    <name evidence="2" type="ORF">CKAN_00124100</name>
</gene>
<feature type="region of interest" description="Disordered" evidence="1">
    <location>
        <begin position="1"/>
        <end position="25"/>
    </location>
</feature>
<feature type="compositionally biased region" description="Basic residues" evidence="1">
    <location>
        <begin position="1"/>
        <end position="10"/>
    </location>
</feature>
<sequence>MSDTHVRRRPQSGQAPVQAEEAETDSIEDRLFAIEHAVYDQSVQIEQLEEKMATVVIARYIMPPKTYKGKRPAGSSSRFNTERFKDAECVALGDMRLEQLQNEQYEEVHE</sequence>
<reference evidence="2 3" key="1">
    <citation type="journal article" date="2019" name="Nat. Plants">
        <title>Stout camphor tree genome fills gaps in understanding of flowering plant genome evolution.</title>
        <authorList>
            <person name="Chaw S.M."/>
            <person name="Liu Y.C."/>
            <person name="Wu Y.W."/>
            <person name="Wang H.Y."/>
            <person name="Lin C.I."/>
            <person name="Wu C.S."/>
            <person name="Ke H.M."/>
            <person name="Chang L.Y."/>
            <person name="Hsu C.Y."/>
            <person name="Yang H.T."/>
            <person name="Sudianto E."/>
            <person name="Hsu M.H."/>
            <person name="Wu K.P."/>
            <person name="Wang L.N."/>
            <person name="Leebens-Mack J.H."/>
            <person name="Tsai I.J."/>
        </authorList>
    </citation>
    <scope>NUCLEOTIDE SEQUENCE [LARGE SCALE GENOMIC DNA]</scope>
    <source>
        <strain evidence="3">cv. Chaw 1501</strain>
        <tissue evidence="2">Young leaves</tissue>
    </source>
</reference>
<dbReference type="EMBL" id="QPKB01000001">
    <property type="protein sequence ID" value="RWR72992.1"/>
    <property type="molecule type" value="Genomic_DNA"/>
</dbReference>
<comment type="caution">
    <text evidence="2">The sequence shown here is derived from an EMBL/GenBank/DDBJ whole genome shotgun (WGS) entry which is preliminary data.</text>
</comment>
<dbReference type="Proteomes" id="UP000283530">
    <property type="component" value="Unassembled WGS sequence"/>
</dbReference>
<evidence type="ECO:0000313" key="3">
    <source>
        <dbReference type="Proteomes" id="UP000283530"/>
    </source>
</evidence>
<evidence type="ECO:0000313" key="2">
    <source>
        <dbReference type="EMBL" id="RWR72992.1"/>
    </source>
</evidence>
<accession>A0A3S3LWS6</accession>
<name>A0A3S3LWS6_9MAGN</name>
<evidence type="ECO:0000256" key="1">
    <source>
        <dbReference type="SAM" id="MobiDB-lite"/>
    </source>
</evidence>
<organism evidence="2 3">
    <name type="scientific">Cinnamomum micranthum f. kanehirae</name>
    <dbReference type="NCBI Taxonomy" id="337451"/>
    <lineage>
        <taxon>Eukaryota</taxon>
        <taxon>Viridiplantae</taxon>
        <taxon>Streptophyta</taxon>
        <taxon>Embryophyta</taxon>
        <taxon>Tracheophyta</taxon>
        <taxon>Spermatophyta</taxon>
        <taxon>Magnoliopsida</taxon>
        <taxon>Magnoliidae</taxon>
        <taxon>Laurales</taxon>
        <taxon>Lauraceae</taxon>
        <taxon>Cinnamomum</taxon>
    </lineage>
</organism>
<dbReference type="AlphaFoldDB" id="A0A3S3LWS6"/>
<protein>
    <submittedName>
        <fullName evidence="2">Uncharacterized protein</fullName>
    </submittedName>
</protein>
<proteinExistence type="predicted"/>